<evidence type="ECO:0000256" key="3">
    <source>
        <dbReference type="ARBA" id="ARBA00022692"/>
    </source>
</evidence>
<dbReference type="GO" id="GO:0005886">
    <property type="term" value="C:plasma membrane"/>
    <property type="evidence" value="ECO:0007669"/>
    <property type="project" value="UniProtKB-SubCell"/>
</dbReference>
<gene>
    <name evidence="8" type="ORF">SAMN04488001_3260</name>
</gene>
<name>A0A1H3BT43_9RHOB</name>
<organism evidence="8 9">
    <name type="scientific">Litoreibacter albidus</name>
    <dbReference type="NCBI Taxonomy" id="670155"/>
    <lineage>
        <taxon>Bacteria</taxon>
        <taxon>Pseudomonadati</taxon>
        <taxon>Pseudomonadota</taxon>
        <taxon>Alphaproteobacteria</taxon>
        <taxon>Rhodobacterales</taxon>
        <taxon>Roseobacteraceae</taxon>
        <taxon>Litoreibacter</taxon>
    </lineage>
</organism>
<keyword evidence="3 6" id="KW-0812">Transmembrane</keyword>
<evidence type="ECO:0000256" key="4">
    <source>
        <dbReference type="ARBA" id="ARBA00022989"/>
    </source>
</evidence>
<evidence type="ECO:0000259" key="7">
    <source>
        <dbReference type="Pfam" id="PF13396"/>
    </source>
</evidence>
<evidence type="ECO:0000256" key="2">
    <source>
        <dbReference type="ARBA" id="ARBA00022475"/>
    </source>
</evidence>
<feature type="transmembrane region" description="Helical" evidence="6">
    <location>
        <begin position="6"/>
        <end position="25"/>
    </location>
</feature>
<sequence>MLEYSGIGGILILVLDIWAIVSIIGSRESTGAKVLWTLLVLLLPIVGFVIWFVAGPRSSGRTV</sequence>
<dbReference type="EMBL" id="FNOI01000007">
    <property type="protein sequence ID" value="SDX44935.1"/>
    <property type="molecule type" value="Genomic_DNA"/>
</dbReference>
<dbReference type="Proteomes" id="UP000199441">
    <property type="component" value="Unassembled WGS sequence"/>
</dbReference>
<keyword evidence="9" id="KW-1185">Reference proteome</keyword>
<dbReference type="InterPro" id="IPR027379">
    <property type="entry name" value="CLS_N"/>
</dbReference>
<keyword evidence="5 6" id="KW-0472">Membrane</keyword>
<feature type="transmembrane region" description="Helical" evidence="6">
    <location>
        <begin position="34"/>
        <end position="54"/>
    </location>
</feature>
<dbReference type="STRING" id="670155.SAMN04488001_3260"/>
<comment type="subcellular location">
    <subcellularLocation>
        <location evidence="1">Cell membrane</location>
        <topology evidence="1">Multi-pass membrane protein</topology>
    </subcellularLocation>
</comment>
<reference evidence="9" key="1">
    <citation type="submission" date="2016-10" db="EMBL/GenBank/DDBJ databases">
        <authorList>
            <person name="Varghese N."/>
            <person name="Submissions S."/>
        </authorList>
    </citation>
    <scope>NUCLEOTIDE SEQUENCE [LARGE SCALE GENOMIC DNA]</scope>
    <source>
        <strain evidence="9">DSM 26922</strain>
    </source>
</reference>
<evidence type="ECO:0000256" key="6">
    <source>
        <dbReference type="SAM" id="Phobius"/>
    </source>
</evidence>
<keyword evidence="2" id="KW-1003">Cell membrane</keyword>
<evidence type="ECO:0000313" key="8">
    <source>
        <dbReference type="EMBL" id="SDX44935.1"/>
    </source>
</evidence>
<dbReference type="Pfam" id="PF13396">
    <property type="entry name" value="PLDc_N"/>
    <property type="match status" value="1"/>
</dbReference>
<protein>
    <submittedName>
        <fullName evidence="8">Phospholipase_D-nuclease N-terminal</fullName>
    </submittedName>
</protein>
<dbReference type="AlphaFoldDB" id="A0A1H3BT43"/>
<feature type="domain" description="Cardiolipin synthase N-terminal" evidence="7">
    <location>
        <begin position="14"/>
        <end position="56"/>
    </location>
</feature>
<evidence type="ECO:0000313" key="9">
    <source>
        <dbReference type="Proteomes" id="UP000199441"/>
    </source>
</evidence>
<evidence type="ECO:0000256" key="5">
    <source>
        <dbReference type="ARBA" id="ARBA00023136"/>
    </source>
</evidence>
<accession>A0A1H3BT43</accession>
<dbReference type="RefSeq" id="WP_170833497.1">
    <property type="nucleotide sequence ID" value="NZ_FNOI01000007.1"/>
</dbReference>
<proteinExistence type="predicted"/>
<keyword evidence="4 6" id="KW-1133">Transmembrane helix</keyword>
<evidence type="ECO:0000256" key="1">
    <source>
        <dbReference type="ARBA" id="ARBA00004651"/>
    </source>
</evidence>